<proteinExistence type="predicted"/>
<name>A0A5B7ICA2_PORTR</name>
<dbReference type="Proteomes" id="UP000324222">
    <property type="component" value="Unassembled WGS sequence"/>
</dbReference>
<sequence>MPESPPHKKSYKELYANTGHPTGTLPMYCILAKAAITWTRYNDELYSCSDILDLP</sequence>
<organism evidence="1 2">
    <name type="scientific">Portunus trituberculatus</name>
    <name type="common">Swimming crab</name>
    <name type="synonym">Neptunus trituberculatus</name>
    <dbReference type="NCBI Taxonomy" id="210409"/>
    <lineage>
        <taxon>Eukaryota</taxon>
        <taxon>Metazoa</taxon>
        <taxon>Ecdysozoa</taxon>
        <taxon>Arthropoda</taxon>
        <taxon>Crustacea</taxon>
        <taxon>Multicrustacea</taxon>
        <taxon>Malacostraca</taxon>
        <taxon>Eumalacostraca</taxon>
        <taxon>Eucarida</taxon>
        <taxon>Decapoda</taxon>
        <taxon>Pleocyemata</taxon>
        <taxon>Brachyura</taxon>
        <taxon>Eubrachyura</taxon>
        <taxon>Portunoidea</taxon>
        <taxon>Portunidae</taxon>
        <taxon>Portuninae</taxon>
        <taxon>Portunus</taxon>
    </lineage>
</organism>
<keyword evidence="2" id="KW-1185">Reference proteome</keyword>
<protein>
    <submittedName>
        <fullName evidence="1">Uncharacterized protein</fullName>
    </submittedName>
</protein>
<evidence type="ECO:0000313" key="2">
    <source>
        <dbReference type="Proteomes" id="UP000324222"/>
    </source>
</evidence>
<comment type="caution">
    <text evidence="1">The sequence shown here is derived from an EMBL/GenBank/DDBJ whole genome shotgun (WGS) entry which is preliminary data.</text>
</comment>
<gene>
    <name evidence="1" type="ORF">E2C01_076695</name>
</gene>
<reference evidence="1 2" key="1">
    <citation type="submission" date="2019-05" db="EMBL/GenBank/DDBJ databases">
        <title>Another draft genome of Portunus trituberculatus and its Hox gene families provides insights of decapod evolution.</title>
        <authorList>
            <person name="Jeong J.-H."/>
            <person name="Song I."/>
            <person name="Kim S."/>
            <person name="Choi T."/>
            <person name="Kim D."/>
            <person name="Ryu S."/>
            <person name="Kim W."/>
        </authorList>
    </citation>
    <scope>NUCLEOTIDE SEQUENCE [LARGE SCALE GENOMIC DNA]</scope>
    <source>
        <tissue evidence="1">Muscle</tissue>
    </source>
</reference>
<dbReference type="EMBL" id="VSRR010058732">
    <property type="protein sequence ID" value="MPC82050.1"/>
    <property type="molecule type" value="Genomic_DNA"/>
</dbReference>
<accession>A0A5B7ICA2</accession>
<dbReference type="AlphaFoldDB" id="A0A5B7ICA2"/>
<evidence type="ECO:0000313" key="1">
    <source>
        <dbReference type="EMBL" id="MPC82050.1"/>
    </source>
</evidence>